<dbReference type="EMBL" id="JBHRUH010000031">
    <property type="protein sequence ID" value="MFC3293698.1"/>
    <property type="molecule type" value="Genomic_DNA"/>
</dbReference>
<feature type="domain" description="MvaT DNA-binding" evidence="2">
    <location>
        <begin position="86"/>
        <end position="122"/>
    </location>
</feature>
<evidence type="ECO:0000259" key="2">
    <source>
        <dbReference type="Pfam" id="PF22055"/>
    </source>
</evidence>
<dbReference type="CDD" id="cd16170">
    <property type="entry name" value="MvaT_DBD"/>
    <property type="match status" value="1"/>
</dbReference>
<proteinExistence type="predicted"/>
<reference evidence="4" key="1">
    <citation type="journal article" date="2019" name="Int. J. Syst. Evol. Microbiol.">
        <title>The Global Catalogue of Microorganisms (GCM) 10K type strain sequencing project: providing services to taxonomists for standard genome sequencing and annotation.</title>
        <authorList>
            <consortium name="The Broad Institute Genomics Platform"/>
            <consortium name="The Broad Institute Genome Sequencing Center for Infectious Disease"/>
            <person name="Wu L."/>
            <person name="Ma J."/>
        </authorList>
    </citation>
    <scope>NUCLEOTIDE SEQUENCE [LARGE SCALE GENOMIC DNA]</scope>
    <source>
        <strain evidence="4">KCTC 12847</strain>
    </source>
</reference>
<dbReference type="RefSeq" id="WP_019018770.1">
    <property type="nucleotide sequence ID" value="NZ_BMXD01000001.1"/>
</dbReference>
<name>A0ABV7M4A7_9GAMM</name>
<sequence>MSLLSEYLIKEQQLKQLSDELKQLENDQQLQSDLTFKARLDTLMEEFDKRVPDVVKLLEALPVIQASSTSHEAVNASDGRRKRRLKVYEHPDTGERIETRGGNHKTLKAWREEYGADTVESWVRSD</sequence>
<gene>
    <name evidence="3" type="ORF">ACFOEI_16740</name>
</gene>
<evidence type="ECO:0000313" key="4">
    <source>
        <dbReference type="Proteomes" id="UP001595640"/>
    </source>
</evidence>
<evidence type="ECO:0000313" key="3">
    <source>
        <dbReference type="EMBL" id="MFC3293698.1"/>
    </source>
</evidence>
<protein>
    <submittedName>
        <fullName evidence="3">Histone-like nucleoid-structuring protein, MvaT/MvaU family</fullName>
    </submittedName>
</protein>
<dbReference type="Proteomes" id="UP001595640">
    <property type="component" value="Unassembled WGS sequence"/>
</dbReference>
<organism evidence="3 4">
    <name type="scientific">Modicisalibacter luteus</name>
    <dbReference type="NCBI Taxonomy" id="453962"/>
    <lineage>
        <taxon>Bacteria</taxon>
        <taxon>Pseudomonadati</taxon>
        <taxon>Pseudomonadota</taxon>
        <taxon>Gammaproteobacteria</taxon>
        <taxon>Oceanospirillales</taxon>
        <taxon>Halomonadaceae</taxon>
        <taxon>Modicisalibacter</taxon>
    </lineage>
</organism>
<evidence type="ECO:0000256" key="1">
    <source>
        <dbReference type="SAM" id="Coils"/>
    </source>
</evidence>
<feature type="coiled-coil region" evidence="1">
    <location>
        <begin position="7"/>
        <end position="34"/>
    </location>
</feature>
<dbReference type="NCBIfam" id="NF041859">
    <property type="entry name" value="silencer_MvaTU"/>
    <property type="match status" value="1"/>
</dbReference>
<accession>A0ABV7M4A7</accession>
<keyword evidence="1" id="KW-0175">Coiled coil</keyword>
<keyword evidence="4" id="KW-1185">Reference proteome</keyword>
<dbReference type="InterPro" id="IPR035616">
    <property type="entry name" value="MvaT_DBD"/>
</dbReference>
<comment type="caution">
    <text evidence="3">The sequence shown here is derived from an EMBL/GenBank/DDBJ whole genome shotgun (WGS) entry which is preliminary data.</text>
</comment>
<dbReference type="Pfam" id="PF22055">
    <property type="entry name" value="MvaT_DBD"/>
    <property type="match status" value="1"/>
</dbReference>